<dbReference type="GO" id="GO:1905202">
    <property type="term" value="C:methylcrotonoyl-CoA carboxylase complex"/>
    <property type="evidence" value="ECO:0007669"/>
    <property type="project" value="TreeGrafter"/>
</dbReference>
<dbReference type="AlphaFoldDB" id="A0A2R2MS89"/>
<dbReference type="Gene3D" id="3.90.226.10">
    <property type="entry name" value="2-enoyl-CoA Hydratase, Chain A, domain 1"/>
    <property type="match status" value="1"/>
</dbReference>
<dbReference type="OrthoDB" id="439921at2759"/>
<reference evidence="3 4" key="1">
    <citation type="submission" date="2025-04" db="UniProtKB">
        <authorList>
            <consortium name="RefSeq"/>
        </authorList>
    </citation>
    <scope>IDENTIFICATION</scope>
    <source>
        <tissue evidence="3 4">Gonads</tissue>
    </source>
</reference>
<accession>A0A2R2MS89</accession>
<dbReference type="RefSeq" id="XP_023933131.1">
    <property type="nucleotide sequence ID" value="XM_024077363.1"/>
</dbReference>
<gene>
    <name evidence="3 4" type="primary">LOC106167461</name>
</gene>
<protein>
    <submittedName>
        <fullName evidence="3 4">Methylcrotonoyl-CoA carboxylase beta chain, mitochondrial-like</fullName>
    </submittedName>
</protein>
<dbReference type="GO" id="GO:0006552">
    <property type="term" value="P:L-leucine catabolic process"/>
    <property type="evidence" value="ECO:0007669"/>
    <property type="project" value="TreeGrafter"/>
</dbReference>
<evidence type="ECO:0000313" key="3">
    <source>
        <dbReference type="RefSeq" id="XP_023933130.1"/>
    </source>
</evidence>
<proteinExistence type="predicted"/>
<evidence type="ECO:0000313" key="4">
    <source>
        <dbReference type="RefSeq" id="XP_023933131.1"/>
    </source>
</evidence>
<dbReference type="InterPro" id="IPR045190">
    <property type="entry name" value="MCCB/AccD1-like"/>
</dbReference>
<dbReference type="GO" id="GO:0004485">
    <property type="term" value="F:methylcrotonoyl-CoA carboxylase activity"/>
    <property type="evidence" value="ECO:0007669"/>
    <property type="project" value="TreeGrafter"/>
</dbReference>
<feature type="domain" description="Acetyl-coenzyme A carboxylase carboxyl transferase subunit beta" evidence="1">
    <location>
        <begin position="1"/>
        <end position="96"/>
    </location>
</feature>
<dbReference type="RefSeq" id="XP_023933130.1">
    <property type="nucleotide sequence ID" value="XM_024077362.1"/>
</dbReference>
<organism evidence="2 3">
    <name type="scientific">Lingula anatina</name>
    <name type="common">Brachiopod</name>
    <name type="synonym">Lingula unguis</name>
    <dbReference type="NCBI Taxonomy" id="7574"/>
    <lineage>
        <taxon>Eukaryota</taxon>
        <taxon>Metazoa</taxon>
        <taxon>Spiralia</taxon>
        <taxon>Lophotrochozoa</taxon>
        <taxon>Brachiopoda</taxon>
        <taxon>Linguliformea</taxon>
        <taxon>Lingulata</taxon>
        <taxon>Lingulida</taxon>
        <taxon>Linguloidea</taxon>
        <taxon>Lingulidae</taxon>
        <taxon>Lingula</taxon>
    </lineage>
</organism>
<dbReference type="PANTHER" id="PTHR22855:SF47">
    <property type="entry name" value="METHYLCROTONOYL-COA CARBOXYLASE"/>
    <property type="match status" value="1"/>
</dbReference>
<dbReference type="KEGG" id="lak:106167461"/>
<dbReference type="SUPFAM" id="SSF52096">
    <property type="entry name" value="ClpP/crotonase"/>
    <property type="match status" value="1"/>
</dbReference>
<dbReference type="GeneID" id="106167461"/>
<keyword evidence="2" id="KW-1185">Reference proteome</keyword>
<dbReference type="GO" id="GO:0005739">
    <property type="term" value="C:mitochondrion"/>
    <property type="evidence" value="ECO:0007669"/>
    <property type="project" value="TreeGrafter"/>
</dbReference>
<evidence type="ECO:0000313" key="2">
    <source>
        <dbReference type="Proteomes" id="UP000085678"/>
    </source>
</evidence>
<dbReference type="PANTHER" id="PTHR22855">
    <property type="entry name" value="ACETYL, PROPIONYL, PYRUVATE, AND GLUTACONYL CARBOXYLASE-RELATED"/>
    <property type="match status" value="1"/>
</dbReference>
<name>A0A2R2MS89_LINAN</name>
<dbReference type="Proteomes" id="UP000085678">
    <property type="component" value="Unplaced"/>
</dbReference>
<dbReference type="STRING" id="7574.A0A2R2MS89"/>
<dbReference type="InterPro" id="IPR034733">
    <property type="entry name" value="AcCoA_carboxyl_beta"/>
</dbReference>
<dbReference type="InterPro" id="IPR029045">
    <property type="entry name" value="ClpP/crotonase-like_dom_sf"/>
</dbReference>
<dbReference type="Pfam" id="PF01039">
    <property type="entry name" value="Carboxyl_trans"/>
    <property type="match status" value="1"/>
</dbReference>
<sequence length="115" mass="12880">MRQSYGAENYMMAGRAMDPNFLFVWPTVSIGIQNEEYLLNNTITQLPAADFTKEQEASVKEKVLSKMSALYSSSRLWDDGVILPQNSRKVLGQCLDIVSGPLPPSSEATEPMFRM</sequence>
<evidence type="ECO:0000259" key="1">
    <source>
        <dbReference type="Pfam" id="PF01039"/>
    </source>
</evidence>